<dbReference type="Proteomes" id="UP001302316">
    <property type="component" value="Unassembled WGS sequence"/>
</dbReference>
<keyword evidence="3" id="KW-0378">Hydrolase</keyword>
<accession>A0AAP6MMW0</accession>
<comment type="caution">
    <text evidence="3">The sequence shown here is derived from an EMBL/GenBank/DDBJ whole genome shotgun (WGS) entry which is preliminary data.</text>
</comment>
<evidence type="ECO:0000259" key="2">
    <source>
        <dbReference type="PROSITE" id="PS51832"/>
    </source>
</evidence>
<proteinExistence type="predicted"/>
<dbReference type="InterPro" id="IPR003607">
    <property type="entry name" value="HD/PDEase_dom"/>
</dbReference>
<feature type="domain" description="HD-GYP" evidence="2">
    <location>
        <begin position="136"/>
        <end position="332"/>
    </location>
</feature>
<evidence type="ECO:0000256" key="1">
    <source>
        <dbReference type="SAM" id="MobiDB-lite"/>
    </source>
</evidence>
<dbReference type="InterPro" id="IPR037522">
    <property type="entry name" value="HD_GYP_dom"/>
</dbReference>
<protein>
    <submittedName>
        <fullName evidence="3">HD-GYP domain-containing protein</fullName>
        <ecNumber evidence="3">3.1.4.-</ecNumber>
    </submittedName>
</protein>
<dbReference type="SMART" id="SM00471">
    <property type="entry name" value="HDc"/>
    <property type="match status" value="1"/>
</dbReference>
<dbReference type="EC" id="3.1.4.-" evidence="3"/>
<reference evidence="3 4" key="1">
    <citation type="submission" date="2023-12" db="EMBL/GenBank/DDBJ databases">
        <title>Whole-genome sequencing of halo(alkali)philic microorganisms from hypersaline lakes.</title>
        <authorList>
            <person name="Sorokin D.Y."/>
            <person name="Merkel A.Y."/>
            <person name="Messina E."/>
            <person name="Yakimov M."/>
        </authorList>
    </citation>
    <scope>NUCLEOTIDE SEQUENCE [LARGE SCALE GENOMIC DNA]</scope>
    <source>
        <strain evidence="3 4">AB-CW1</strain>
    </source>
</reference>
<gene>
    <name evidence="3" type="ORF">VCB98_12265</name>
</gene>
<name>A0AAP6MMW0_9GAMM</name>
<dbReference type="PROSITE" id="PS51832">
    <property type="entry name" value="HD_GYP"/>
    <property type="match status" value="1"/>
</dbReference>
<organism evidence="3 4">
    <name type="scientific">Natronospira elongata</name>
    <dbReference type="NCBI Taxonomy" id="3110268"/>
    <lineage>
        <taxon>Bacteria</taxon>
        <taxon>Pseudomonadati</taxon>
        <taxon>Pseudomonadota</taxon>
        <taxon>Gammaproteobacteria</taxon>
        <taxon>Natronospirales</taxon>
        <taxon>Natronospiraceae</taxon>
        <taxon>Natronospira</taxon>
    </lineage>
</organism>
<dbReference type="CDD" id="cd00077">
    <property type="entry name" value="HDc"/>
    <property type="match status" value="1"/>
</dbReference>
<dbReference type="PANTHER" id="PTHR43155:SF2">
    <property type="entry name" value="CYCLIC DI-GMP PHOSPHODIESTERASE PA4108"/>
    <property type="match status" value="1"/>
</dbReference>
<dbReference type="InterPro" id="IPR006675">
    <property type="entry name" value="HDIG_dom"/>
</dbReference>
<dbReference type="Pfam" id="PF11871">
    <property type="entry name" value="DUF3391"/>
    <property type="match status" value="1"/>
</dbReference>
<dbReference type="InterPro" id="IPR021812">
    <property type="entry name" value="DUF3391"/>
</dbReference>
<dbReference type="GO" id="GO:0008081">
    <property type="term" value="F:phosphoric diester hydrolase activity"/>
    <property type="evidence" value="ECO:0007669"/>
    <property type="project" value="UniProtKB-ARBA"/>
</dbReference>
<evidence type="ECO:0000313" key="4">
    <source>
        <dbReference type="Proteomes" id="UP001302316"/>
    </source>
</evidence>
<dbReference type="AlphaFoldDB" id="A0AAP6MMW0"/>
<dbReference type="SUPFAM" id="SSF109604">
    <property type="entry name" value="HD-domain/PDEase-like"/>
    <property type="match status" value="1"/>
</dbReference>
<dbReference type="NCBIfam" id="TIGR00277">
    <property type="entry name" value="HDIG"/>
    <property type="match status" value="1"/>
</dbReference>
<dbReference type="Pfam" id="PF13487">
    <property type="entry name" value="HD_5"/>
    <property type="match status" value="1"/>
</dbReference>
<dbReference type="RefSeq" id="WP_346052949.1">
    <property type="nucleotide sequence ID" value="NZ_JAYGII010000041.1"/>
</dbReference>
<keyword evidence="4" id="KW-1185">Reference proteome</keyword>
<dbReference type="EMBL" id="JAYGII010000041">
    <property type="protein sequence ID" value="MEA5446592.1"/>
    <property type="molecule type" value="Genomic_DNA"/>
</dbReference>
<sequence length="400" mass="44828">MRKTISVNKLLPGMFLDELGTSWLDHPFWRNSFLIADEKEIQQIRDANIQEVTIDTRRGSDLAETQGQDDKAEPAPDDSLTSSSRFRPVSLEDEMKQAARLKRQAANAVKETLEQARMGQAIKSEDLSHLVEEISDSIIRQPSAMLGLVRIKHSDEYTYMHSVAVCALMIALARQLGLEEDEVKQAGMSGLMHDVGKAFVPNEILNKPARLSDEEFRIIQTHPEKGYQALVDSGEKSRIVLDVVRHHHEKINGDGYPRGLPDSSISLFARMGSVCDVYDAVTSDRPYKRGWDPADALSRMAHWTGGQLDKKVFQAFVKTIGIYPTGSLVRLSSGRLAVVLDQNADNLLKPRVKVFYSTNAGTRLQPKVVDLSRPGASERIECKEDPAEWDFKDLESLWAQ</sequence>
<evidence type="ECO:0000313" key="3">
    <source>
        <dbReference type="EMBL" id="MEA5446592.1"/>
    </source>
</evidence>
<dbReference type="PANTHER" id="PTHR43155">
    <property type="entry name" value="CYCLIC DI-GMP PHOSPHODIESTERASE PA4108-RELATED"/>
    <property type="match status" value="1"/>
</dbReference>
<dbReference type="Gene3D" id="1.10.3210.10">
    <property type="entry name" value="Hypothetical protein af1432"/>
    <property type="match status" value="1"/>
</dbReference>
<feature type="region of interest" description="Disordered" evidence="1">
    <location>
        <begin position="55"/>
        <end position="87"/>
    </location>
</feature>